<dbReference type="STRING" id="1121328.JWYL7_1699"/>
<keyword evidence="4" id="KW-1185">Reference proteome</keyword>
<evidence type="ECO:0000313" key="4">
    <source>
        <dbReference type="Proteomes" id="UP000323392"/>
    </source>
</evidence>
<dbReference type="EMBL" id="LSFY01000001">
    <property type="protein sequence ID" value="KXZ40624.1"/>
    <property type="molecule type" value="Genomic_DNA"/>
</dbReference>
<dbReference type="OrthoDB" id="9888893at2"/>
<protein>
    <submittedName>
        <fullName evidence="1">Uncharacterized protein</fullName>
    </submittedName>
</protein>
<dbReference type="PATRIC" id="fig|1121328.3.peg.1710"/>
<dbReference type="Proteomes" id="UP000092605">
    <property type="component" value="Unassembled WGS sequence"/>
</dbReference>
<evidence type="ECO:0000313" key="2">
    <source>
        <dbReference type="EMBL" id="SHL19676.1"/>
    </source>
</evidence>
<name>A0A150FSP6_CLOPD</name>
<sequence length="64" mass="7456">MKNNIIKAYAVEAMNYLLNMGIITTDERELAMTSLALEIDFLLKNFNEEEILESKVYKSLELIR</sequence>
<dbReference type="Proteomes" id="UP000323392">
    <property type="component" value="Unassembled WGS sequence"/>
</dbReference>
<reference evidence="2 4" key="2">
    <citation type="submission" date="2016-11" db="EMBL/GenBank/DDBJ databases">
        <authorList>
            <person name="Varghese N."/>
            <person name="Submissions S."/>
        </authorList>
    </citation>
    <scope>NUCLEOTIDE SEQUENCE [LARGE SCALE GENOMIC DNA]</scope>
    <source>
        <strain evidence="2 4">DSM 7308</strain>
    </source>
</reference>
<dbReference type="AlphaFoldDB" id="A0A150FSP6"/>
<dbReference type="EMBL" id="FRBG01000015">
    <property type="protein sequence ID" value="SHL19676.1"/>
    <property type="molecule type" value="Genomic_DNA"/>
</dbReference>
<organism evidence="1 3">
    <name type="scientific">Alkalithermobacter thermoalcaliphilus JW-YL-7 = DSM 7308</name>
    <dbReference type="NCBI Taxonomy" id="1121328"/>
    <lineage>
        <taxon>Bacteria</taxon>
        <taxon>Bacillati</taxon>
        <taxon>Bacillota</taxon>
        <taxon>Clostridia</taxon>
        <taxon>Peptostreptococcales</taxon>
        <taxon>Tepidibacteraceae</taxon>
        <taxon>Alkalithermobacter</taxon>
    </lineage>
</organism>
<gene>
    <name evidence="1" type="ORF">JWYL7_1699</name>
    <name evidence="2" type="ORF">SAMN05661008_01645</name>
</gene>
<comment type="caution">
    <text evidence="1">The sequence shown here is derived from an EMBL/GenBank/DDBJ whole genome shotgun (WGS) entry which is preliminary data.</text>
</comment>
<reference evidence="1 3" key="1">
    <citation type="submission" date="2016-02" db="EMBL/GenBank/DDBJ databases">
        <title>Draft genome sequence for Clostridium paradoxum JW-YL-7.</title>
        <authorList>
            <person name="Utturkar S.M."/>
            <person name="Lancaster A."/>
            <person name="Poole F.L."/>
            <person name="Adams M.W."/>
            <person name="Brown S.D."/>
        </authorList>
    </citation>
    <scope>NUCLEOTIDE SEQUENCE [LARGE SCALE GENOMIC DNA]</scope>
    <source>
        <strain evidence="1 3">JW-YL-7</strain>
    </source>
</reference>
<proteinExistence type="predicted"/>
<accession>A0A150FSP6</accession>
<evidence type="ECO:0000313" key="3">
    <source>
        <dbReference type="Proteomes" id="UP000092605"/>
    </source>
</evidence>
<evidence type="ECO:0000313" key="1">
    <source>
        <dbReference type="EMBL" id="KXZ40624.1"/>
    </source>
</evidence>
<dbReference type="RefSeq" id="WP_066071789.1">
    <property type="nucleotide sequence ID" value="NZ_FRBG01000015.1"/>
</dbReference>